<evidence type="ECO:0000256" key="4">
    <source>
        <dbReference type="ARBA" id="ARBA00022884"/>
    </source>
</evidence>
<feature type="domain" description="RRM" evidence="9">
    <location>
        <begin position="323"/>
        <end position="398"/>
    </location>
</feature>
<evidence type="ECO:0000313" key="11">
    <source>
        <dbReference type="EMBL" id="CAA3013534.1"/>
    </source>
</evidence>
<proteinExistence type="predicted"/>
<dbReference type="Gene3D" id="4.10.1000.10">
    <property type="entry name" value="Zinc finger, CCCH-type"/>
    <property type="match status" value="1"/>
</dbReference>
<keyword evidence="3 7" id="KW-0862">Zinc</keyword>
<evidence type="ECO:0000256" key="8">
    <source>
        <dbReference type="SAM" id="MobiDB-lite"/>
    </source>
</evidence>
<feature type="region of interest" description="Disordered" evidence="8">
    <location>
        <begin position="524"/>
        <end position="577"/>
    </location>
</feature>
<dbReference type="SMART" id="SM00356">
    <property type="entry name" value="ZnF_C3H1"/>
    <property type="match status" value="1"/>
</dbReference>
<dbReference type="Gramene" id="OE9A017233T2">
    <property type="protein sequence ID" value="OE9A017233C2"/>
    <property type="gene ID" value="OE9A017233"/>
</dbReference>
<dbReference type="Pfam" id="PF00076">
    <property type="entry name" value="RRM_1"/>
    <property type="match status" value="1"/>
</dbReference>
<dbReference type="PANTHER" id="PTHR24009">
    <property type="entry name" value="RNA-BINDING (RRM/RBD/RNP MOTIFS)"/>
    <property type="match status" value="1"/>
</dbReference>
<dbReference type="Gramene" id="OE9A017233T3">
    <property type="protein sequence ID" value="OE9A017233C3"/>
    <property type="gene ID" value="OE9A017233"/>
</dbReference>
<dbReference type="InterPro" id="IPR000571">
    <property type="entry name" value="Znf_CCCH"/>
</dbReference>
<dbReference type="EMBL" id="CACTIH010007442">
    <property type="protein sequence ID" value="CAA3013534.1"/>
    <property type="molecule type" value="Genomic_DNA"/>
</dbReference>
<dbReference type="InterPro" id="IPR000504">
    <property type="entry name" value="RRM_dom"/>
</dbReference>
<dbReference type="Pfam" id="PF00642">
    <property type="entry name" value="zf-CCCH"/>
    <property type="match status" value="1"/>
</dbReference>
<dbReference type="InterPro" id="IPR034365">
    <property type="entry name" value="AtC3H46-like_RRM"/>
</dbReference>
<dbReference type="GO" id="GO:0003677">
    <property type="term" value="F:DNA binding"/>
    <property type="evidence" value="ECO:0007669"/>
    <property type="project" value="UniProtKB-KW"/>
</dbReference>
<dbReference type="SUPFAM" id="SSF54928">
    <property type="entry name" value="RNA-binding domain, RBD"/>
    <property type="match status" value="1"/>
</dbReference>
<organism evidence="11 12">
    <name type="scientific">Olea europaea subsp. europaea</name>
    <dbReference type="NCBI Taxonomy" id="158383"/>
    <lineage>
        <taxon>Eukaryota</taxon>
        <taxon>Viridiplantae</taxon>
        <taxon>Streptophyta</taxon>
        <taxon>Embryophyta</taxon>
        <taxon>Tracheophyta</taxon>
        <taxon>Spermatophyta</taxon>
        <taxon>Magnoliopsida</taxon>
        <taxon>eudicotyledons</taxon>
        <taxon>Gunneridae</taxon>
        <taxon>Pentapetalae</taxon>
        <taxon>asterids</taxon>
        <taxon>lamiids</taxon>
        <taxon>Lamiales</taxon>
        <taxon>Oleaceae</taxon>
        <taxon>Oleeae</taxon>
        <taxon>Olea</taxon>
    </lineage>
</organism>
<evidence type="ECO:0000256" key="7">
    <source>
        <dbReference type="PROSITE-ProRule" id="PRU00723"/>
    </source>
</evidence>
<dbReference type="InterPro" id="IPR035979">
    <property type="entry name" value="RBD_domain_sf"/>
</dbReference>
<dbReference type="GO" id="GO:0003723">
    <property type="term" value="F:RNA binding"/>
    <property type="evidence" value="ECO:0007669"/>
    <property type="project" value="UniProtKB-UniRule"/>
</dbReference>
<dbReference type="PROSITE" id="PS50103">
    <property type="entry name" value="ZF_C3H1"/>
    <property type="match status" value="1"/>
</dbReference>
<dbReference type="PANTHER" id="PTHR24009:SF11">
    <property type="entry name" value="ZINC FINGER CCCH DOMAIN-CONTAINING PROTEIN 53-LIKE"/>
    <property type="match status" value="1"/>
</dbReference>
<comment type="caution">
    <text evidence="11">The sequence shown here is derived from an EMBL/GenBank/DDBJ whole genome shotgun (WGS) entry which is preliminary data.</text>
</comment>
<dbReference type="Pfam" id="PF23182">
    <property type="entry name" value="PABC_AtC3H46"/>
    <property type="match status" value="1"/>
</dbReference>
<feature type="domain" description="C3H1-type" evidence="10">
    <location>
        <begin position="205"/>
        <end position="232"/>
    </location>
</feature>
<keyword evidence="12" id="KW-1185">Reference proteome</keyword>
<keyword evidence="4 6" id="KW-0694">RNA-binding</keyword>
<evidence type="ECO:0000259" key="9">
    <source>
        <dbReference type="PROSITE" id="PS50102"/>
    </source>
</evidence>
<evidence type="ECO:0000256" key="6">
    <source>
        <dbReference type="PROSITE-ProRule" id="PRU00176"/>
    </source>
</evidence>
<accession>A0A8S0U493</accession>
<evidence type="ECO:0000256" key="2">
    <source>
        <dbReference type="ARBA" id="ARBA00022771"/>
    </source>
</evidence>
<keyword evidence="5" id="KW-0238">DNA-binding</keyword>
<dbReference type="InterPro" id="IPR012677">
    <property type="entry name" value="Nucleotide-bd_a/b_plait_sf"/>
</dbReference>
<protein>
    <submittedName>
        <fullName evidence="11">Zinc finger CCCH domain-containing 22-like</fullName>
    </submittedName>
</protein>
<dbReference type="OrthoDB" id="1897736at2759"/>
<feature type="zinc finger region" description="C3H1-type" evidence="7">
    <location>
        <begin position="205"/>
        <end position="232"/>
    </location>
</feature>
<dbReference type="PROSITE" id="PS50102">
    <property type="entry name" value="RRM"/>
    <property type="match status" value="1"/>
</dbReference>
<dbReference type="Gramene" id="OE9A017233T7">
    <property type="protein sequence ID" value="OE9A017233C7"/>
    <property type="gene ID" value="OE9A017233"/>
</dbReference>
<keyword evidence="1 7" id="KW-0479">Metal-binding</keyword>
<gene>
    <name evidence="11" type="ORF">OLEA9_A017233</name>
</gene>
<evidence type="ECO:0000256" key="3">
    <source>
        <dbReference type="ARBA" id="ARBA00022833"/>
    </source>
</evidence>
<dbReference type="InterPro" id="IPR056276">
    <property type="entry name" value="AtC3H46-like_PABC-like"/>
</dbReference>
<evidence type="ECO:0000256" key="5">
    <source>
        <dbReference type="ARBA" id="ARBA00023125"/>
    </source>
</evidence>
<dbReference type="CDD" id="cd12458">
    <property type="entry name" value="RRM_AtC3H46_like"/>
    <property type="match status" value="1"/>
</dbReference>
<evidence type="ECO:0000259" key="10">
    <source>
        <dbReference type="PROSITE" id="PS50103"/>
    </source>
</evidence>
<reference evidence="11 12" key="1">
    <citation type="submission" date="2019-12" db="EMBL/GenBank/DDBJ databases">
        <authorList>
            <person name="Alioto T."/>
            <person name="Alioto T."/>
            <person name="Gomez Garrido J."/>
        </authorList>
    </citation>
    <scope>NUCLEOTIDE SEQUENCE [LARGE SCALE GENOMIC DNA]</scope>
</reference>
<dbReference type="Gramene" id="OE9A017233T4">
    <property type="protein sequence ID" value="OE9A017233C4"/>
    <property type="gene ID" value="OE9A017233"/>
</dbReference>
<dbReference type="GO" id="GO:0008270">
    <property type="term" value="F:zinc ion binding"/>
    <property type="evidence" value="ECO:0007669"/>
    <property type="project" value="UniProtKB-KW"/>
</dbReference>
<evidence type="ECO:0000313" key="12">
    <source>
        <dbReference type="Proteomes" id="UP000594638"/>
    </source>
</evidence>
<sequence length="627" mass="70335">MDIHEATKIVMSRIKSFDPENSSKIMGYILLQEQGEEELIRLAFGPESHLISYMNQAKYFLGLSSSKPSTPLSNLTKPNNPFCQHSPKILISNSDLHLNNNTSFPSAEFLSSPKPGSYGSITNFNSNNGLGSSRSPLSSRFRGNDFGDEFISGGGVGGLNQVVQDQLSFFDDPTMDPLMSASGGSCSVNNDTFLDHVEDENDCIGFRWRPCLFYARGFCKNGSSCKFLHGRGIDVGSPSKIHSEFDKLLKIRAIQQQKLALMALGGHDPFAYNKCMNFLNENQRSAIAALTMGEEFHKFGCGRPDKNDYSAMGLIRSANSSSRQIYLTFPSDSTFKEEDVSNYFSMYGQVQDVRIPYQQKRMFGFVTFAFPETVKLILAKGNPHFVGDSRVLVKPYKEKGKVVDRKHQCQQHIEREEHMACLSLSELASREEYDLPLGSKLFCNAQDMMQRRKFEQEAELLHSIKLEEQRMMNFQLRDVKNQQYNQQLIPSLSVAAPNSSLQSQPQITKSLDLPYDAINQEIPEEINGSQEAVGSDEKLPIKMTEVSDNNNTESENKEISDSEESDHPESFEHTLPNNLFTSPAEFAAEHKSVFFQNSSEADSILVLTTTPNNIPNTSQHLGRQHGF</sequence>
<evidence type="ECO:0000256" key="1">
    <source>
        <dbReference type="ARBA" id="ARBA00022723"/>
    </source>
</evidence>
<dbReference type="Proteomes" id="UP000594638">
    <property type="component" value="Unassembled WGS sequence"/>
</dbReference>
<dbReference type="SMART" id="SM00360">
    <property type="entry name" value="RRM"/>
    <property type="match status" value="1"/>
</dbReference>
<keyword evidence="2 7" id="KW-0863">Zinc-finger</keyword>
<feature type="compositionally biased region" description="Basic and acidic residues" evidence="8">
    <location>
        <begin position="554"/>
        <end position="572"/>
    </location>
</feature>
<dbReference type="Gene3D" id="3.30.70.330">
    <property type="match status" value="1"/>
</dbReference>
<name>A0A8S0U493_OLEEU</name>
<dbReference type="InterPro" id="IPR036855">
    <property type="entry name" value="Znf_CCCH_sf"/>
</dbReference>
<dbReference type="FunFam" id="3.30.70.330:FF:000678">
    <property type="entry name" value="zinc finger CCCH domain-containing protein 53-like isoform X2"/>
    <property type="match status" value="1"/>
</dbReference>
<dbReference type="SUPFAM" id="SSF90229">
    <property type="entry name" value="CCCH zinc finger"/>
    <property type="match status" value="1"/>
</dbReference>
<dbReference type="AlphaFoldDB" id="A0A8S0U493"/>